<keyword evidence="4 5" id="KW-0720">Serine protease</keyword>
<evidence type="ECO:0000256" key="1">
    <source>
        <dbReference type="ARBA" id="ARBA00009179"/>
    </source>
</evidence>
<dbReference type="GO" id="GO:0004175">
    <property type="term" value="F:endopeptidase activity"/>
    <property type="evidence" value="ECO:0007669"/>
    <property type="project" value="TreeGrafter"/>
</dbReference>
<evidence type="ECO:0000256" key="5">
    <source>
        <dbReference type="RuleBase" id="RU004404"/>
    </source>
</evidence>
<dbReference type="CDD" id="cd07560">
    <property type="entry name" value="Peptidase_S41_CPP"/>
    <property type="match status" value="1"/>
</dbReference>
<accession>A0A2N3I8K9</accession>
<organism evidence="7 8">
    <name type="scientific">Raineya orbicola</name>
    <dbReference type="NCBI Taxonomy" id="2016530"/>
    <lineage>
        <taxon>Bacteria</taxon>
        <taxon>Pseudomonadati</taxon>
        <taxon>Bacteroidota</taxon>
        <taxon>Cytophagia</taxon>
        <taxon>Cytophagales</taxon>
        <taxon>Raineyaceae</taxon>
        <taxon>Raineya</taxon>
    </lineage>
</organism>
<dbReference type="InterPro" id="IPR036034">
    <property type="entry name" value="PDZ_sf"/>
</dbReference>
<dbReference type="Pfam" id="PF13180">
    <property type="entry name" value="PDZ_2"/>
    <property type="match status" value="1"/>
</dbReference>
<dbReference type="RefSeq" id="WP_243390590.1">
    <property type="nucleotide sequence ID" value="NZ_NKXO01000045.1"/>
</dbReference>
<dbReference type="FunFam" id="2.30.42.10:FF:000063">
    <property type="entry name" value="Peptidase, S41 family"/>
    <property type="match status" value="1"/>
</dbReference>
<dbReference type="Gene3D" id="3.90.226.10">
    <property type="entry name" value="2-enoyl-CoA Hydratase, Chain A, domain 1"/>
    <property type="match status" value="1"/>
</dbReference>
<sequence>MKKRLVFISGTAAVVALAFVLFAFNKEPQDNAFEIAKNLQIFTTLYKEVNSYYVDELNPSKTMRTSIDAMMKSLDPYTVFISEDEIEDYRTRTTGEYGGIGATIGTRNNKVLVIMPHEDTPAKRAGLKIGDEILQINEVKVNAKNYNDVSKLLKGQPGTEVELIIKRYGATQTEKVKIKRERIKINHLPYYDIFEGNIGYVQLTEFTAGAAHSIQKAVEELKNKGAKSIILDLRGNPGGLLHEAINLANLFIPKDVDVVSTKGKIAEWNKTYKTLKMPLDMAIPLVVLINGNSASASEIVAGVIQDYDRGVLVGQRSFGKGLVQSTRLLAYNCQAKITVAKYYTPSGRCIQAIDYSQKDKDGKAGKIPDSLRRAFKTRAGRTVYDGAGLEPDIVLEKEELSPIAQNLIAKNLLFEYANEYVLKNPQPNVKSAKDFVLSDADYQNFVAWVKNKDYAYTTDLEKNFQNLVETAKKEKVYDNLQSDFNLLKSKIAKNKEADLTTFKNEIRELLEMEICTRYFYEKGQVEARFDDDKELAEAIKILKEPKRYQEILKKK</sequence>
<dbReference type="SUPFAM" id="SSF50156">
    <property type="entry name" value="PDZ domain-like"/>
    <property type="match status" value="1"/>
</dbReference>
<dbReference type="PROSITE" id="PS50106">
    <property type="entry name" value="PDZ"/>
    <property type="match status" value="1"/>
</dbReference>
<dbReference type="InterPro" id="IPR029045">
    <property type="entry name" value="ClpP/crotonase-like_dom_sf"/>
</dbReference>
<dbReference type="InterPro" id="IPR004447">
    <property type="entry name" value="Peptidase_S41A"/>
</dbReference>
<dbReference type="Gene3D" id="3.30.750.44">
    <property type="match status" value="1"/>
</dbReference>
<dbReference type="Pfam" id="PF03572">
    <property type="entry name" value="Peptidase_S41"/>
    <property type="match status" value="1"/>
</dbReference>
<keyword evidence="8" id="KW-1185">Reference proteome</keyword>
<evidence type="ECO:0000256" key="4">
    <source>
        <dbReference type="ARBA" id="ARBA00022825"/>
    </source>
</evidence>
<name>A0A2N3I8K9_9BACT</name>
<proteinExistence type="inferred from homology"/>
<dbReference type="NCBIfam" id="TIGR00225">
    <property type="entry name" value="prc"/>
    <property type="match status" value="1"/>
</dbReference>
<dbReference type="SMART" id="SM00228">
    <property type="entry name" value="PDZ"/>
    <property type="match status" value="1"/>
</dbReference>
<evidence type="ECO:0000256" key="2">
    <source>
        <dbReference type="ARBA" id="ARBA00022670"/>
    </source>
</evidence>
<dbReference type="Gene3D" id="2.30.42.10">
    <property type="match status" value="1"/>
</dbReference>
<evidence type="ECO:0000259" key="6">
    <source>
        <dbReference type="PROSITE" id="PS50106"/>
    </source>
</evidence>
<dbReference type="PANTHER" id="PTHR32060:SF30">
    <property type="entry name" value="CARBOXY-TERMINAL PROCESSING PROTEASE CTPA"/>
    <property type="match status" value="1"/>
</dbReference>
<dbReference type="AlphaFoldDB" id="A0A2N3I8K9"/>
<dbReference type="GO" id="GO:0007165">
    <property type="term" value="P:signal transduction"/>
    <property type="evidence" value="ECO:0007669"/>
    <property type="project" value="TreeGrafter"/>
</dbReference>
<dbReference type="InterPro" id="IPR005151">
    <property type="entry name" value="Tail-specific_protease"/>
</dbReference>
<keyword evidence="2 5" id="KW-0645">Protease</keyword>
<dbReference type="EMBL" id="NKXO01000045">
    <property type="protein sequence ID" value="PKQ66573.1"/>
    <property type="molecule type" value="Genomic_DNA"/>
</dbReference>
<feature type="domain" description="PDZ" evidence="6">
    <location>
        <begin position="98"/>
        <end position="168"/>
    </location>
</feature>
<gene>
    <name evidence="7" type="ORF">Rain11_2331</name>
</gene>
<comment type="caution">
    <text evidence="7">The sequence shown here is derived from an EMBL/GenBank/DDBJ whole genome shotgun (WGS) entry which is preliminary data.</text>
</comment>
<evidence type="ECO:0000313" key="7">
    <source>
        <dbReference type="EMBL" id="PKQ66573.1"/>
    </source>
</evidence>
<evidence type="ECO:0000313" key="8">
    <source>
        <dbReference type="Proteomes" id="UP000233387"/>
    </source>
</evidence>
<protein>
    <submittedName>
        <fullName evidence="7">Prc: C-terminal processing peptidase</fullName>
    </submittedName>
</protein>
<dbReference type="GO" id="GO:0008236">
    <property type="term" value="F:serine-type peptidase activity"/>
    <property type="evidence" value="ECO:0007669"/>
    <property type="project" value="UniProtKB-KW"/>
</dbReference>
<dbReference type="InterPro" id="IPR001478">
    <property type="entry name" value="PDZ"/>
</dbReference>
<reference evidence="7 8" key="1">
    <citation type="submission" date="2017-06" db="EMBL/GenBank/DDBJ databases">
        <title>Raineya orbicola gen. nov., sp. nov. a slightly thermophilic bacterium of the phylum Bacteroidetes and the description of Raineyaceae fam. nov.</title>
        <authorList>
            <person name="Albuquerque L."/>
            <person name="Polonia A.R.M."/>
            <person name="Barroso C."/>
            <person name="Froufe H.J.C."/>
            <person name="Lage O."/>
            <person name="Lobo-Da-Cunha A."/>
            <person name="Egas C."/>
            <person name="Da Costa M.S."/>
        </authorList>
    </citation>
    <scope>NUCLEOTIDE SEQUENCE [LARGE SCALE GENOMIC DNA]</scope>
    <source>
        <strain evidence="7 8">SPSPC-11</strain>
    </source>
</reference>
<dbReference type="SUPFAM" id="SSF52096">
    <property type="entry name" value="ClpP/crotonase"/>
    <property type="match status" value="1"/>
</dbReference>
<dbReference type="CDD" id="cd06782">
    <property type="entry name" value="cpPDZ_CPP-like"/>
    <property type="match status" value="1"/>
</dbReference>
<keyword evidence="3 5" id="KW-0378">Hydrolase</keyword>
<dbReference type="GO" id="GO:0030288">
    <property type="term" value="C:outer membrane-bounded periplasmic space"/>
    <property type="evidence" value="ECO:0007669"/>
    <property type="project" value="TreeGrafter"/>
</dbReference>
<evidence type="ECO:0000256" key="3">
    <source>
        <dbReference type="ARBA" id="ARBA00022801"/>
    </source>
</evidence>
<dbReference type="PANTHER" id="PTHR32060">
    <property type="entry name" value="TAIL-SPECIFIC PROTEASE"/>
    <property type="match status" value="1"/>
</dbReference>
<dbReference type="GO" id="GO:0006508">
    <property type="term" value="P:proteolysis"/>
    <property type="evidence" value="ECO:0007669"/>
    <property type="project" value="UniProtKB-KW"/>
</dbReference>
<comment type="similarity">
    <text evidence="1 5">Belongs to the peptidase S41A family.</text>
</comment>
<dbReference type="SMART" id="SM00245">
    <property type="entry name" value="TSPc"/>
    <property type="match status" value="1"/>
</dbReference>
<dbReference type="Proteomes" id="UP000233387">
    <property type="component" value="Unassembled WGS sequence"/>
</dbReference>